<dbReference type="RefSeq" id="WP_172567810.1">
    <property type="nucleotide sequence ID" value="NZ_CAMPDF010000001.1"/>
</dbReference>
<evidence type="ECO:0000256" key="1">
    <source>
        <dbReference type="ARBA" id="ARBA00004418"/>
    </source>
</evidence>
<dbReference type="InterPro" id="IPR006059">
    <property type="entry name" value="SBP"/>
</dbReference>
<keyword evidence="5 6" id="KW-0574">Periplasm</keyword>
<feature type="chain" id="PRO_5045089462" description="Putrescine-binding periplasmic protein" evidence="7">
    <location>
        <begin position="29"/>
        <end position="353"/>
    </location>
</feature>
<protein>
    <recommendedName>
        <fullName evidence="6">Putrescine-binding periplasmic protein</fullName>
    </recommendedName>
</protein>
<dbReference type="PANTHER" id="PTHR30222:SF17">
    <property type="entry name" value="SPERMIDINE_PUTRESCINE-BINDING PERIPLASMIC PROTEIN"/>
    <property type="match status" value="1"/>
</dbReference>
<evidence type="ECO:0000256" key="2">
    <source>
        <dbReference type="ARBA" id="ARBA00007173"/>
    </source>
</evidence>
<name>A0ABS6DM71_9ENTR</name>
<comment type="similarity">
    <text evidence="2 6">Belongs to the bacterial solute-binding protein PotD/PotF family.</text>
</comment>
<accession>A0ABS6DM71</accession>
<evidence type="ECO:0000256" key="5">
    <source>
        <dbReference type="ARBA" id="ARBA00022764"/>
    </source>
</evidence>
<dbReference type="PIRSF" id="PIRSF019574">
    <property type="entry name" value="Periplasmic_polyamine_BP"/>
    <property type="match status" value="1"/>
</dbReference>
<comment type="subcellular location">
    <subcellularLocation>
        <location evidence="1 6">Periplasm</location>
    </subcellularLocation>
</comment>
<feature type="signal peptide" evidence="7">
    <location>
        <begin position="1"/>
        <end position="28"/>
    </location>
</feature>
<evidence type="ECO:0000313" key="8">
    <source>
        <dbReference type="EMBL" id="MBU4683941.1"/>
    </source>
</evidence>
<dbReference type="CDD" id="cd13660">
    <property type="entry name" value="PBP2_PotD"/>
    <property type="match status" value="1"/>
</dbReference>
<dbReference type="InterPro" id="IPR001188">
    <property type="entry name" value="Sperm_putr-bd"/>
</dbReference>
<organism evidence="8 9">
    <name type="scientific">Cedecea davisae</name>
    <dbReference type="NCBI Taxonomy" id="158484"/>
    <lineage>
        <taxon>Bacteria</taxon>
        <taxon>Pseudomonadati</taxon>
        <taxon>Pseudomonadota</taxon>
        <taxon>Gammaproteobacteria</taxon>
        <taxon>Enterobacterales</taxon>
        <taxon>Enterobacteriaceae</taxon>
        <taxon>Cedecea</taxon>
    </lineage>
</organism>
<keyword evidence="9" id="KW-1185">Reference proteome</keyword>
<keyword evidence="4 7" id="KW-0732">Signal</keyword>
<comment type="caution">
    <text evidence="8">The sequence shown here is derived from an EMBL/GenBank/DDBJ whole genome shotgun (WGS) entry which is preliminary data.</text>
</comment>
<dbReference type="Gene3D" id="3.40.190.10">
    <property type="entry name" value="Periplasmic binding protein-like II"/>
    <property type="match status" value="2"/>
</dbReference>
<dbReference type="Pfam" id="PF13416">
    <property type="entry name" value="SBP_bac_8"/>
    <property type="match status" value="1"/>
</dbReference>
<evidence type="ECO:0000313" key="9">
    <source>
        <dbReference type="Proteomes" id="UP000686327"/>
    </source>
</evidence>
<dbReference type="NCBIfam" id="NF007048">
    <property type="entry name" value="PRK09501.1"/>
    <property type="match status" value="1"/>
</dbReference>
<dbReference type="EMBL" id="JAGRYU010000035">
    <property type="protein sequence ID" value="MBU4683941.1"/>
    <property type="molecule type" value="Genomic_DNA"/>
</dbReference>
<dbReference type="SUPFAM" id="SSF53850">
    <property type="entry name" value="Periplasmic binding protein-like II"/>
    <property type="match status" value="1"/>
</dbReference>
<evidence type="ECO:0000256" key="3">
    <source>
        <dbReference type="ARBA" id="ARBA00022448"/>
    </source>
</evidence>
<dbReference type="Proteomes" id="UP000686327">
    <property type="component" value="Unassembled WGS sequence"/>
</dbReference>
<evidence type="ECO:0000256" key="6">
    <source>
        <dbReference type="PIRNR" id="PIRNR019574"/>
    </source>
</evidence>
<reference evidence="9" key="2">
    <citation type="submission" date="2023-07" db="EMBL/GenBank/DDBJ databases">
        <title>Cedecea davisae an AmpC producer and its therapeutic implications.</title>
        <authorList>
            <person name="Notter J."/>
        </authorList>
    </citation>
    <scope>NUCLEOTIDE SEQUENCE [LARGE SCALE GENOMIC DNA]</scope>
    <source>
        <strain evidence="9">1</strain>
    </source>
</reference>
<evidence type="ECO:0000256" key="4">
    <source>
        <dbReference type="ARBA" id="ARBA00022729"/>
    </source>
</evidence>
<sequence>MKKLPFIKWSRHLLAAGALALGVSAAHADDSKTLYFYNWTEYVPPGLLEQFTKETGIKVIYSTYESNETMYAKLKTYKDGAYDLVVPSTYFVAKMRKEGMIQKIDKSKLSNFKNLDPEMLNKPFDPNNDYSIPYIWGATAIGVNSEAMDPKSVTSWADLWKPEYKQSLLLTDDAREVFQMALLKLGYSGNTTDPKQIEAAYHELQKLMPNVAAFNSDNPANPYMEGEVNLGMVWNGSAYVARQAGTPLDIVWPKEGGIFWMDNLAIPANAKNVDGALKLINFLLRPEVAKQVAETIGYPTPNLEARKLLPKNVAEDKSLYPDAEVIKAGEWQNDVGEASALYESYYQRLKAGR</sequence>
<gene>
    <name evidence="8" type="primary">potD</name>
    <name evidence="8" type="ORF">KC222_18230</name>
</gene>
<comment type="function">
    <text evidence="6">Required for the activity of the bacterial periplasmic transport system of putrescine.</text>
</comment>
<keyword evidence="3 6" id="KW-0813">Transport</keyword>
<evidence type="ECO:0000256" key="7">
    <source>
        <dbReference type="SAM" id="SignalP"/>
    </source>
</evidence>
<dbReference type="PRINTS" id="PR00909">
    <property type="entry name" value="SPERMDNBNDNG"/>
</dbReference>
<proteinExistence type="inferred from homology"/>
<reference evidence="8 9" key="1">
    <citation type="submission" date="2021-04" db="EMBL/GenBank/DDBJ databases">
        <authorList>
            <person name="Seiffert S.N."/>
        </authorList>
    </citation>
    <scope>NUCLEOTIDE SEQUENCE [LARGE SCALE GENOMIC DNA]</scope>
    <source>
        <strain evidence="8 9">1</strain>
    </source>
</reference>
<dbReference type="PANTHER" id="PTHR30222">
    <property type="entry name" value="SPERMIDINE/PUTRESCINE-BINDING PERIPLASMIC PROTEIN"/>
    <property type="match status" value="1"/>
</dbReference>